<sequence>MGEQKQVFTTEESTELLQYIATNMVTKADLDESEKRVKSELRRELRKDINAGLQRVMDYTDKRVTQAEGKIIRLVRKEDEKVDKHVRATENSGAISHEESHRLLELGPFPKLKIA</sequence>
<organism evidence="1 2">
    <name type="scientific">Candidatus Magasanikbacteria bacterium RIFCSPHIGHO2_01_FULL_50_8</name>
    <dbReference type="NCBI Taxonomy" id="1798674"/>
    <lineage>
        <taxon>Bacteria</taxon>
        <taxon>Candidatus Magasanikiibacteriota</taxon>
    </lineage>
</organism>
<evidence type="ECO:0000313" key="2">
    <source>
        <dbReference type="Proteomes" id="UP000176329"/>
    </source>
</evidence>
<evidence type="ECO:0000313" key="1">
    <source>
        <dbReference type="EMBL" id="OGH62149.1"/>
    </source>
</evidence>
<dbReference type="EMBL" id="MFPV01000019">
    <property type="protein sequence ID" value="OGH62149.1"/>
    <property type="molecule type" value="Genomic_DNA"/>
</dbReference>
<protein>
    <submittedName>
        <fullName evidence="1">Uncharacterized protein</fullName>
    </submittedName>
</protein>
<reference evidence="1 2" key="1">
    <citation type="journal article" date="2016" name="Nat. Commun.">
        <title>Thousands of microbial genomes shed light on interconnected biogeochemical processes in an aquifer system.</title>
        <authorList>
            <person name="Anantharaman K."/>
            <person name="Brown C.T."/>
            <person name="Hug L.A."/>
            <person name="Sharon I."/>
            <person name="Castelle C.J."/>
            <person name="Probst A.J."/>
            <person name="Thomas B.C."/>
            <person name="Singh A."/>
            <person name="Wilkins M.J."/>
            <person name="Karaoz U."/>
            <person name="Brodie E.L."/>
            <person name="Williams K.H."/>
            <person name="Hubbard S.S."/>
            <person name="Banfield J.F."/>
        </authorList>
    </citation>
    <scope>NUCLEOTIDE SEQUENCE [LARGE SCALE GENOMIC DNA]</scope>
</reference>
<dbReference type="AlphaFoldDB" id="A0A1F6LS05"/>
<accession>A0A1F6LS05</accession>
<dbReference type="Proteomes" id="UP000176329">
    <property type="component" value="Unassembled WGS sequence"/>
</dbReference>
<gene>
    <name evidence="1" type="ORF">A2848_00255</name>
</gene>
<name>A0A1F6LS05_9BACT</name>
<comment type="caution">
    <text evidence="1">The sequence shown here is derived from an EMBL/GenBank/DDBJ whole genome shotgun (WGS) entry which is preliminary data.</text>
</comment>
<proteinExistence type="predicted"/>